<dbReference type="Gene3D" id="2.60.120.380">
    <property type="match status" value="3"/>
</dbReference>
<dbReference type="InterPro" id="IPR036852">
    <property type="entry name" value="Peptidase_S8/S53_dom_sf"/>
</dbReference>
<feature type="domain" description="Fervidolysin-like N-terminal prodomain" evidence="12">
    <location>
        <begin position="63"/>
        <end position="124"/>
    </location>
</feature>
<evidence type="ECO:0000256" key="8">
    <source>
        <dbReference type="ARBA" id="ARBA00022837"/>
    </source>
</evidence>
<evidence type="ECO:0000256" key="3">
    <source>
        <dbReference type="ARBA" id="ARBA00011073"/>
    </source>
</evidence>
<dbReference type="PANTHER" id="PTHR43806:SF11">
    <property type="entry name" value="CEREVISIN-RELATED"/>
    <property type="match status" value="1"/>
</dbReference>
<dbReference type="InterPro" id="IPR015500">
    <property type="entry name" value="Peptidase_S8_subtilisin-rel"/>
</dbReference>
<keyword evidence="7 9" id="KW-0720">Serine protease</keyword>
<comment type="similarity">
    <text evidence="3 9">Belongs to the peptidase S8 family.</text>
</comment>
<feature type="active site" description="Charge relay system" evidence="9">
    <location>
        <position position="199"/>
    </location>
</feature>
<dbReference type="EMBL" id="JBIACK010000006">
    <property type="protein sequence ID" value="MFE8701717.1"/>
    <property type="molecule type" value="Genomic_DNA"/>
</dbReference>
<keyword evidence="10" id="KW-0732">Signal</keyword>
<keyword evidence="8" id="KW-0106">Calcium</keyword>
<dbReference type="InterPro" id="IPR054399">
    <property type="entry name" value="Fervidolysin-like_N_prodom"/>
</dbReference>
<accession>A0ABW6KG99</accession>
<feature type="signal peptide" evidence="10">
    <location>
        <begin position="1"/>
        <end position="29"/>
    </location>
</feature>
<dbReference type="PROSITE" id="PS51892">
    <property type="entry name" value="SUBTILASE"/>
    <property type="match status" value="1"/>
</dbReference>
<dbReference type="Gene3D" id="3.40.50.200">
    <property type="entry name" value="Peptidase S8/S53 domain"/>
    <property type="match status" value="1"/>
</dbReference>
<dbReference type="Proteomes" id="UP001601059">
    <property type="component" value="Unassembled WGS sequence"/>
</dbReference>
<keyword evidence="14" id="KW-1185">Reference proteome</keyword>
<reference evidence="13 14" key="1">
    <citation type="submission" date="2024-08" db="EMBL/GenBank/DDBJ databases">
        <title>Two novel Cytobacillus novel species.</title>
        <authorList>
            <person name="Liu G."/>
        </authorList>
    </citation>
    <scope>NUCLEOTIDE SEQUENCE [LARGE SCALE GENOMIC DNA]</scope>
    <source>
        <strain evidence="13 14">FJAT-54145</strain>
    </source>
</reference>
<keyword evidence="6 9" id="KW-0378">Hydrolase</keyword>
<evidence type="ECO:0000256" key="7">
    <source>
        <dbReference type="ARBA" id="ARBA00022825"/>
    </source>
</evidence>
<organism evidence="13 14">
    <name type="scientific">Cytobacillus spartinae</name>
    <dbReference type="NCBI Taxonomy" id="3299023"/>
    <lineage>
        <taxon>Bacteria</taxon>
        <taxon>Bacillati</taxon>
        <taxon>Bacillota</taxon>
        <taxon>Bacilli</taxon>
        <taxon>Bacillales</taxon>
        <taxon>Bacillaceae</taxon>
        <taxon>Cytobacillus</taxon>
    </lineage>
</organism>
<dbReference type="PROSITE" id="PS00137">
    <property type="entry name" value="SUBTILASE_HIS"/>
    <property type="match status" value="1"/>
</dbReference>
<proteinExistence type="inferred from homology"/>
<dbReference type="PRINTS" id="PR00723">
    <property type="entry name" value="SUBTILISIN"/>
</dbReference>
<sequence length="1154" mass="128964">MSKKWLKKSCAIVAGVGLFTSSFISPASAQINIKDTPAVSAIKVTQKDLQERLDQTKRSAVSEDTLVIRYKRPLSTSQHRQAGGSILQQFSDLNYVVVKVNGKEKLNNIIEKYKKFDQVVSVHPSVFYKPLSLEDPKAKDQYQNSLLQLEKAQKLAGNHSVTVAVVDQGVDMDHPDLKNRLLPSFNTVNPMNQGTPDYHGTHVAGIVAANKGNGIGGYGVNPNAKILPIDVFDRGWGATDYAIAQGILLAVEKGANIINMSLGGPMKSPLIEAAIDNALEKNVVVIASAGNTGDDSLSYPAAYEGVISVGAVNSEKKLASFSTYGTSVDVVAPGEEIYAPIYEYEKKSSFQKMSGTSMSAPMVSGLASLLLSKYPNLTPLQVEYILEHTAEDLGDKGFDTTFGNGMIDPIKALQFNINDLPELTTKEWNKEEIFSRAEKISLEKELSIKGSVTKPFEEKWYKTEVTKGENIQFVLDGAEQFDFKLLLHLSSPDGEVELDLNKVREGAKEGKLFEVPFTGELAVGVKEVNGSYDDSARNLSKYELSVSKVSELPKDESSIEAPISIDLPYDKKEATLIGEDGDDDFYRFSVEEEQVVKIDLSGLPGVDTSIGVYMGDQFALPEDMPEEERKVMLEEFFEGEYPMDPMYHANKAGKSEGESLVFTAMPGMEYYIRISNKMLGYFGMYDFIMNFGLMDEEQVPESSLETYKLEVVGKSIGEDEDMFPYFLEEKFTEETQLEKQMESMAKGVQEEEVDFTQLLKDGALPYEIGSVGTGSLQRFEDEDWFGVTPTETGIYEFSLLNKNSTNPMMEIYQIREDELTGRNYLEHIGSNVSYNWIDVNLSDSLYTGLKKDKTYYIKFNTNYYTGDISFEPYEFTSKLIVKDPQDKQEDDDDLENIKNLVGSVVEGNFSMPHDQDISYFESKSTQVYGVTLEQQEVDLSWKSKYPKELVNSFYGMIMIVEDVNKNRKLDEREFNKIQVIDKAQSFGLTYGSFKAEKNKNYILLTTAFVDGPVPLSLLPYKLTVAPVQQNDEDAKSVVTGNVPSKPLTLKKVNNKKLEATGYLNAGVPYGDEDWFELKIDKDSKGKITLNTGVEVDGIITLYKNGKELTTADYYAAGDNEVLYFNLKKGTYHFKVRDMFGHTTLKAYKIQVDFN</sequence>
<comment type="caution">
    <text evidence="13">The sequence shown here is derived from an EMBL/GenBank/DDBJ whole genome shotgun (WGS) entry which is preliminary data.</text>
</comment>
<feature type="active site" description="Charge relay system" evidence="9">
    <location>
        <position position="357"/>
    </location>
</feature>
<dbReference type="PROSITE" id="PS00138">
    <property type="entry name" value="SUBTILASE_SER"/>
    <property type="match status" value="1"/>
</dbReference>
<protein>
    <submittedName>
        <fullName evidence="13">S8 family serine peptidase</fullName>
    </submittedName>
</protein>
<dbReference type="RefSeq" id="WP_389361686.1">
    <property type="nucleotide sequence ID" value="NZ_JBIACK010000006.1"/>
</dbReference>
<evidence type="ECO:0000256" key="6">
    <source>
        <dbReference type="ARBA" id="ARBA00022801"/>
    </source>
</evidence>
<dbReference type="PANTHER" id="PTHR43806">
    <property type="entry name" value="PEPTIDASE S8"/>
    <property type="match status" value="1"/>
</dbReference>
<evidence type="ECO:0000256" key="2">
    <source>
        <dbReference type="ARBA" id="ARBA00004613"/>
    </source>
</evidence>
<evidence type="ECO:0000313" key="14">
    <source>
        <dbReference type="Proteomes" id="UP001601059"/>
    </source>
</evidence>
<evidence type="ECO:0000256" key="9">
    <source>
        <dbReference type="PROSITE-ProRule" id="PRU01240"/>
    </source>
</evidence>
<dbReference type="InterPro" id="IPR000209">
    <property type="entry name" value="Peptidase_S8/S53_dom"/>
</dbReference>
<dbReference type="InterPro" id="IPR050131">
    <property type="entry name" value="Peptidase_S8_subtilisin-like"/>
</dbReference>
<dbReference type="InterPro" id="IPR022398">
    <property type="entry name" value="Peptidase_S8_His-AS"/>
</dbReference>
<feature type="active site" description="Charge relay system" evidence="9">
    <location>
        <position position="167"/>
    </location>
</feature>
<keyword evidence="5 9" id="KW-0645">Protease</keyword>
<dbReference type="Pfam" id="PF00082">
    <property type="entry name" value="Peptidase_S8"/>
    <property type="match status" value="1"/>
</dbReference>
<evidence type="ECO:0000256" key="4">
    <source>
        <dbReference type="ARBA" id="ARBA00022525"/>
    </source>
</evidence>
<keyword evidence="4" id="KW-0964">Secreted</keyword>
<dbReference type="SUPFAM" id="SSF52743">
    <property type="entry name" value="Subtilisin-like"/>
    <property type="match status" value="1"/>
</dbReference>
<feature type="chain" id="PRO_5046952575" evidence="10">
    <location>
        <begin position="30"/>
        <end position="1154"/>
    </location>
</feature>
<evidence type="ECO:0000256" key="5">
    <source>
        <dbReference type="ARBA" id="ARBA00022670"/>
    </source>
</evidence>
<evidence type="ECO:0000256" key="10">
    <source>
        <dbReference type="SAM" id="SignalP"/>
    </source>
</evidence>
<evidence type="ECO:0000313" key="13">
    <source>
        <dbReference type="EMBL" id="MFE8701717.1"/>
    </source>
</evidence>
<gene>
    <name evidence="13" type="ORF">ACFYKX_14020</name>
</gene>
<evidence type="ECO:0000259" key="12">
    <source>
        <dbReference type="Pfam" id="PF22148"/>
    </source>
</evidence>
<dbReference type="Pfam" id="PF22148">
    <property type="entry name" value="Fervidolysin_NPro-like"/>
    <property type="match status" value="1"/>
</dbReference>
<evidence type="ECO:0000256" key="1">
    <source>
        <dbReference type="ARBA" id="ARBA00001913"/>
    </source>
</evidence>
<evidence type="ECO:0000259" key="11">
    <source>
        <dbReference type="Pfam" id="PF00082"/>
    </source>
</evidence>
<comment type="subcellular location">
    <subcellularLocation>
        <location evidence="2">Secreted</location>
    </subcellularLocation>
</comment>
<feature type="domain" description="Peptidase S8/S53" evidence="11">
    <location>
        <begin position="160"/>
        <end position="405"/>
    </location>
</feature>
<dbReference type="InterPro" id="IPR023828">
    <property type="entry name" value="Peptidase_S8_Ser-AS"/>
</dbReference>
<name>A0ABW6KG99_9BACI</name>
<comment type="cofactor">
    <cofactor evidence="1">
        <name>Ca(2+)</name>
        <dbReference type="ChEBI" id="CHEBI:29108"/>
    </cofactor>
</comment>